<protein>
    <submittedName>
        <fullName evidence="11">Glycine betaine/L-proline transporter ProP</fullName>
    </submittedName>
</protein>
<feature type="transmembrane region" description="Helical" evidence="9">
    <location>
        <begin position="62"/>
        <end position="86"/>
    </location>
</feature>
<name>A0ABP9P5W0_9PSEU</name>
<dbReference type="InterPro" id="IPR011701">
    <property type="entry name" value="MFS"/>
</dbReference>
<evidence type="ECO:0000256" key="3">
    <source>
        <dbReference type="ARBA" id="ARBA00022448"/>
    </source>
</evidence>
<dbReference type="PANTHER" id="PTHR43528">
    <property type="entry name" value="ALPHA-KETOGLUTARATE PERMEASE"/>
    <property type="match status" value="1"/>
</dbReference>
<dbReference type="Gene3D" id="1.20.1250.20">
    <property type="entry name" value="MFS general substrate transporter like domains"/>
    <property type="match status" value="2"/>
</dbReference>
<dbReference type="InterPro" id="IPR005828">
    <property type="entry name" value="MFS_sugar_transport-like"/>
</dbReference>
<keyword evidence="8 9" id="KW-0472">Membrane</keyword>
<dbReference type="InterPro" id="IPR051084">
    <property type="entry name" value="H+-coupled_symporters"/>
</dbReference>
<comment type="caution">
    <text evidence="11">The sequence shown here is derived from an EMBL/GenBank/DDBJ whole genome shotgun (WGS) entry which is preliminary data.</text>
</comment>
<dbReference type="Pfam" id="PF07690">
    <property type="entry name" value="MFS_1"/>
    <property type="match status" value="1"/>
</dbReference>
<dbReference type="Proteomes" id="UP001500804">
    <property type="component" value="Unassembled WGS sequence"/>
</dbReference>
<feature type="transmembrane region" description="Helical" evidence="9">
    <location>
        <begin position="198"/>
        <end position="217"/>
    </location>
</feature>
<keyword evidence="7 9" id="KW-1133">Transmembrane helix</keyword>
<evidence type="ECO:0000256" key="4">
    <source>
        <dbReference type="ARBA" id="ARBA00022475"/>
    </source>
</evidence>
<feature type="transmembrane region" description="Helical" evidence="9">
    <location>
        <begin position="318"/>
        <end position="338"/>
    </location>
</feature>
<evidence type="ECO:0000256" key="2">
    <source>
        <dbReference type="ARBA" id="ARBA00008240"/>
    </source>
</evidence>
<feature type="transmembrane region" description="Helical" evidence="9">
    <location>
        <begin position="286"/>
        <end position="306"/>
    </location>
</feature>
<keyword evidence="4" id="KW-1003">Cell membrane</keyword>
<dbReference type="InterPro" id="IPR005829">
    <property type="entry name" value="Sugar_transporter_CS"/>
</dbReference>
<feature type="domain" description="Major facilitator superfamily (MFS) profile" evidence="10">
    <location>
        <begin position="26"/>
        <end position="435"/>
    </location>
</feature>
<comment type="similarity">
    <text evidence="2">Belongs to the major facilitator superfamily. Metabolite:H+ Symporter (MHS) family (TC 2.A.1.6) family.</text>
</comment>
<feature type="transmembrane region" description="Helical" evidence="9">
    <location>
        <begin position="344"/>
        <end position="367"/>
    </location>
</feature>
<gene>
    <name evidence="11" type="primary">proP_3</name>
    <name evidence="11" type="ORF">GCM10023320_80270</name>
</gene>
<dbReference type="PANTHER" id="PTHR43528:SF1">
    <property type="entry name" value="ALPHA-KETOGLUTARATE PERMEASE"/>
    <property type="match status" value="1"/>
</dbReference>
<keyword evidence="6" id="KW-0769">Symport</keyword>
<evidence type="ECO:0000256" key="8">
    <source>
        <dbReference type="ARBA" id="ARBA00023136"/>
    </source>
</evidence>
<comment type="subcellular location">
    <subcellularLocation>
        <location evidence="1">Cell membrane</location>
        <topology evidence="1">Multi-pass membrane protein</topology>
    </subcellularLocation>
</comment>
<feature type="transmembrane region" description="Helical" evidence="9">
    <location>
        <begin position="98"/>
        <end position="122"/>
    </location>
</feature>
<accession>A0ABP9P5W0</accession>
<organism evidence="11 12">
    <name type="scientific">Pseudonocardia adelaidensis</name>
    <dbReference type="NCBI Taxonomy" id="648754"/>
    <lineage>
        <taxon>Bacteria</taxon>
        <taxon>Bacillati</taxon>
        <taxon>Actinomycetota</taxon>
        <taxon>Actinomycetes</taxon>
        <taxon>Pseudonocardiales</taxon>
        <taxon>Pseudonocardiaceae</taxon>
        <taxon>Pseudonocardia</taxon>
    </lineage>
</organism>
<evidence type="ECO:0000256" key="5">
    <source>
        <dbReference type="ARBA" id="ARBA00022692"/>
    </source>
</evidence>
<feature type="transmembrane region" description="Helical" evidence="9">
    <location>
        <begin position="410"/>
        <end position="429"/>
    </location>
</feature>
<evidence type="ECO:0000313" key="11">
    <source>
        <dbReference type="EMBL" id="GAA5141330.1"/>
    </source>
</evidence>
<evidence type="ECO:0000256" key="9">
    <source>
        <dbReference type="SAM" id="Phobius"/>
    </source>
</evidence>
<feature type="transmembrane region" description="Helical" evidence="9">
    <location>
        <begin position="38"/>
        <end position="56"/>
    </location>
</feature>
<keyword evidence="3" id="KW-0813">Transport</keyword>
<dbReference type="PROSITE" id="PS00216">
    <property type="entry name" value="SUGAR_TRANSPORT_1"/>
    <property type="match status" value="1"/>
</dbReference>
<feature type="transmembrane region" description="Helical" evidence="9">
    <location>
        <begin position="164"/>
        <end position="186"/>
    </location>
</feature>
<proteinExistence type="inferred from homology"/>
<evidence type="ECO:0000256" key="7">
    <source>
        <dbReference type="ARBA" id="ARBA00022989"/>
    </source>
</evidence>
<dbReference type="EMBL" id="BAABJO010000052">
    <property type="protein sequence ID" value="GAA5141330.1"/>
    <property type="molecule type" value="Genomic_DNA"/>
</dbReference>
<keyword evidence="12" id="KW-1185">Reference proteome</keyword>
<reference evidence="12" key="1">
    <citation type="journal article" date="2019" name="Int. J. Syst. Evol. Microbiol.">
        <title>The Global Catalogue of Microorganisms (GCM) 10K type strain sequencing project: providing services to taxonomists for standard genome sequencing and annotation.</title>
        <authorList>
            <consortium name="The Broad Institute Genomics Platform"/>
            <consortium name="The Broad Institute Genome Sequencing Center for Infectious Disease"/>
            <person name="Wu L."/>
            <person name="Ma J."/>
        </authorList>
    </citation>
    <scope>NUCLEOTIDE SEQUENCE [LARGE SCALE GENOMIC DNA]</scope>
    <source>
        <strain evidence="12">JCM 18302</strain>
    </source>
</reference>
<evidence type="ECO:0000256" key="1">
    <source>
        <dbReference type="ARBA" id="ARBA00004651"/>
    </source>
</evidence>
<dbReference type="PROSITE" id="PS50850">
    <property type="entry name" value="MFS"/>
    <property type="match status" value="1"/>
</dbReference>
<dbReference type="InterPro" id="IPR036259">
    <property type="entry name" value="MFS_trans_sf"/>
</dbReference>
<feature type="transmembrane region" description="Helical" evidence="9">
    <location>
        <begin position="252"/>
        <end position="274"/>
    </location>
</feature>
<sequence>MALKPGTQEPGTRAHTEVAPADLRRAVLATSIGNCLEWFDFAVYGYMAVVLGQLFFPTNDPASSLLLSFAAFGAAFVVRPLGGMFFGPLGDRVGRRGVLCVIILVMSAATFCVGLLPTYAAVGVLAPALLVALRLVQGFTAGGEVTGATAFIAEYSPDRKRGAVTSWIQFSATLGFFLGLAAPTVLNLLLDAEQIAAWGWRLPFLVAGPLGLVGLYIRLRLDESPQFEELERSGQVVRHPLREAVVKGWREVLLAGGIGIVVHLGYFLALVYMPTYLTKVLGFEPLQAFLATSTVVVLNVLVIPVSGRLSDRWGRKPIMMAAALGFVVATVPVFLLISRGGVSTFVGLGILGLLHGTYLGAVAAAFAEIFATKVRFGGFSIGHNVSAAIFGGGTPLLATYLGGVFGTTLMPAYLIVAGSALAVVAVACYREMAGKPLRSTTEEP</sequence>
<evidence type="ECO:0000259" key="10">
    <source>
        <dbReference type="PROSITE" id="PS50850"/>
    </source>
</evidence>
<evidence type="ECO:0000256" key="6">
    <source>
        <dbReference type="ARBA" id="ARBA00022847"/>
    </source>
</evidence>
<dbReference type="PROSITE" id="PS00217">
    <property type="entry name" value="SUGAR_TRANSPORT_2"/>
    <property type="match status" value="1"/>
</dbReference>
<dbReference type="InterPro" id="IPR020846">
    <property type="entry name" value="MFS_dom"/>
</dbReference>
<evidence type="ECO:0000313" key="12">
    <source>
        <dbReference type="Proteomes" id="UP001500804"/>
    </source>
</evidence>
<dbReference type="RefSeq" id="WP_345612958.1">
    <property type="nucleotide sequence ID" value="NZ_BAABJO010000052.1"/>
</dbReference>
<dbReference type="SUPFAM" id="SSF103473">
    <property type="entry name" value="MFS general substrate transporter"/>
    <property type="match status" value="1"/>
</dbReference>
<keyword evidence="5 9" id="KW-0812">Transmembrane</keyword>
<feature type="transmembrane region" description="Helical" evidence="9">
    <location>
        <begin position="128"/>
        <end position="152"/>
    </location>
</feature>
<dbReference type="Pfam" id="PF00083">
    <property type="entry name" value="Sugar_tr"/>
    <property type="match status" value="1"/>
</dbReference>